<name>A0ACB8R6I6_9AGAM</name>
<accession>A0ACB8R6I6</accession>
<comment type="caution">
    <text evidence="1">The sequence shown here is derived from an EMBL/GenBank/DDBJ whole genome shotgun (WGS) entry which is preliminary data.</text>
</comment>
<gene>
    <name evidence="1" type="ORF">FA95DRAFT_1585270</name>
</gene>
<proteinExistence type="predicted"/>
<reference evidence="1" key="2">
    <citation type="journal article" date="2022" name="New Phytol.">
        <title>Evolutionary transition to the ectomycorrhizal habit in the genomes of a hyperdiverse lineage of mushroom-forming fungi.</title>
        <authorList>
            <person name="Looney B."/>
            <person name="Miyauchi S."/>
            <person name="Morin E."/>
            <person name="Drula E."/>
            <person name="Courty P.E."/>
            <person name="Kohler A."/>
            <person name="Kuo A."/>
            <person name="LaButti K."/>
            <person name="Pangilinan J."/>
            <person name="Lipzen A."/>
            <person name="Riley R."/>
            <person name="Andreopoulos W."/>
            <person name="He G."/>
            <person name="Johnson J."/>
            <person name="Nolan M."/>
            <person name="Tritt A."/>
            <person name="Barry K.W."/>
            <person name="Grigoriev I.V."/>
            <person name="Nagy L.G."/>
            <person name="Hibbett D."/>
            <person name="Henrissat B."/>
            <person name="Matheny P.B."/>
            <person name="Labbe J."/>
            <person name="Martin F.M."/>
        </authorList>
    </citation>
    <scope>NUCLEOTIDE SEQUENCE</scope>
    <source>
        <strain evidence="1">FP105234-sp</strain>
    </source>
</reference>
<dbReference type="EMBL" id="MU276295">
    <property type="protein sequence ID" value="KAI0039517.1"/>
    <property type="molecule type" value="Genomic_DNA"/>
</dbReference>
<reference evidence="1" key="1">
    <citation type="submission" date="2021-02" db="EMBL/GenBank/DDBJ databases">
        <authorList>
            <consortium name="DOE Joint Genome Institute"/>
            <person name="Ahrendt S."/>
            <person name="Looney B.P."/>
            <person name="Miyauchi S."/>
            <person name="Morin E."/>
            <person name="Drula E."/>
            <person name="Courty P.E."/>
            <person name="Chicoki N."/>
            <person name="Fauchery L."/>
            <person name="Kohler A."/>
            <person name="Kuo A."/>
            <person name="Labutti K."/>
            <person name="Pangilinan J."/>
            <person name="Lipzen A."/>
            <person name="Riley R."/>
            <person name="Andreopoulos W."/>
            <person name="He G."/>
            <person name="Johnson J."/>
            <person name="Barry K.W."/>
            <person name="Grigoriev I.V."/>
            <person name="Nagy L."/>
            <person name="Hibbett D."/>
            <person name="Henrissat B."/>
            <person name="Matheny P.B."/>
            <person name="Labbe J."/>
            <person name="Martin F."/>
        </authorList>
    </citation>
    <scope>NUCLEOTIDE SEQUENCE</scope>
    <source>
        <strain evidence="1">FP105234-sp</strain>
    </source>
</reference>
<evidence type="ECO:0000313" key="1">
    <source>
        <dbReference type="EMBL" id="KAI0039517.1"/>
    </source>
</evidence>
<keyword evidence="2" id="KW-1185">Reference proteome</keyword>
<protein>
    <submittedName>
        <fullName evidence="1">Uncharacterized protein</fullName>
    </submittedName>
</protein>
<evidence type="ECO:0000313" key="2">
    <source>
        <dbReference type="Proteomes" id="UP000814033"/>
    </source>
</evidence>
<organism evidence="1 2">
    <name type="scientific">Auriscalpium vulgare</name>
    <dbReference type="NCBI Taxonomy" id="40419"/>
    <lineage>
        <taxon>Eukaryota</taxon>
        <taxon>Fungi</taxon>
        <taxon>Dikarya</taxon>
        <taxon>Basidiomycota</taxon>
        <taxon>Agaricomycotina</taxon>
        <taxon>Agaricomycetes</taxon>
        <taxon>Russulales</taxon>
        <taxon>Auriscalpiaceae</taxon>
        <taxon>Auriscalpium</taxon>
    </lineage>
</organism>
<sequence>MKTELKIGDSDAEYALVYRDPLECIRSLYGNVAFVNSMSYAPRKEYSGGTREEDQRLYNEMCTGDWWHKTQMKLSDGATVVPVVFSSDKTLLTNFSGDDSAYPLYLTIGNIDKDVRRKPSNHAHMLVGYLPTPDLSHLSKTIASTVRARIYHHAMKVIVQSLEAAGQTGVQLTGGDGAIRLCFPILACYVADFPEQALVACTRGSRCPKCELRRGGFGDHRHESPARQQGVTIRIIRRAANEPTASKQEAMLKEKGLINVTHPFWANLPHCNIHDTITPDVLHQLYQGMIKHLLVWLSNLMGEAELDARFRRLPEAHGIRRFMNGISGLSRVTGGEHKEICKQILGCLSGKAPAGAIRAARGLLDFLYIARYRSHTGETIGYLRDALDLFHRNKKIFLKTSARVGAGDGFDIPKLESLQHYIPSICAIGTTDNCDTETTERLHIDFAKDAYRASNKREYLEQMMLWLERKEKWRSGEPQPKTARRARRARGAPPSFIPSSHTAAPSSNPSATPSASTAASKVAGRILLAKTPAVASVPLVQLQQTYGAHDLVPALHTFLSEHINADRHRRGNDNMALLFDSVDVWHKIKFVLPNLQLEDLADTTNTVTAKPPIGDKPGRFDTVIVDEDDSLVEQTGQRHDTNHIAGQRIGRLRVIFKLPAFLDDELFKSRGVDSPGHLAYVEWFSRPTEKDGDTSMYKITKSKKSNGKGLVSAVIEVESIRRGCQLIPRFGARADRAWKPSNVLDRCDSFLLNNYGDQHAFQSIW</sequence>
<dbReference type="Proteomes" id="UP000814033">
    <property type="component" value="Unassembled WGS sequence"/>
</dbReference>